<proteinExistence type="predicted"/>
<dbReference type="SUPFAM" id="SSF52540">
    <property type="entry name" value="P-loop containing nucleoside triphosphate hydrolases"/>
    <property type="match status" value="1"/>
</dbReference>
<sequence length="332" mass="35732">MGPRAQVLVVVSDHGSGTTEIGKALNKHPCVFDIGEPFAYSTTVWSTSAIPECNGGEPDAIFDADTHTLMNARNPELQEKIMAQAALEFKQLKIDRMSLIGETSPLYAGLRYNLAEYYVRVRDLVCAGVPVDVCPPAECSITIKFFPQFVNANTAGKGTKLDSPSACTMARNERAMPAWTDALASMAKHPKVAMLKITRNELDREFSVFHRFTPPGSRFDCTLTRAPSDFMKTAKAYMDDNIDIENCWTDAHGAAKCLNQALSLLGLDMTPMGDKGTAVMAEGSGPGAESGPEKSCYNTPNAIFEVQATGPATLGPNPYANKVAKVGEGHGD</sequence>
<name>A0A0M0K2D5_9EUKA</name>
<dbReference type="InterPro" id="IPR027417">
    <property type="entry name" value="P-loop_NTPase"/>
</dbReference>
<dbReference type="Proteomes" id="UP000037460">
    <property type="component" value="Unassembled WGS sequence"/>
</dbReference>
<dbReference type="AlphaFoldDB" id="A0A0M0K2D5"/>
<accession>A0A0M0K2D5</accession>
<comment type="caution">
    <text evidence="1">The sequence shown here is derived from an EMBL/GenBank/DDBJ whole genome shotgun (WGS) entry which is preliminary data.</text>
</comment>
<keyword evidence="2" id="KW-1185">Reference proteome</keyword>
<dbReference type="EMBL" id="JWZX01001689">
    <property type="protein sequence ID" value="KOO32772.1"/>
    <property type="molecule type" value="Genomic_DNA"/>
</dbReference>
<protein>
    <submittedName>
        <fullName evidence="1">Uncharacterized protein</fullName>
    </submittedName>
</protein>
<evidence type="ECO:0000313" key="2">
    <source>
        <dbReference type="Proteomes" id="UP000037460"/>
    </source>
</evidence>
<gene>
    <name evidence="1" type="ORF">Ctob_003714</name>
</gene>
<evidence type="ECO:0000313" key="1">
    <source>
        <dbReference type="EMBL" id="KOO32772.1"/>
    </source>
</evidence>
<reference evidence="2" key="1">
    <citation type="journal article" date="2015" name="PLoS Genet.">
        <title>Genome Sequence and Transcriptome Analyses of Chrysochromulina tobin: Metabolic Tools for Enhanced Algal Fitness in the Prominent Order Prymnesiales (Haptophyceae).</title>
        <authorList>
            <person name="Hovde B.T."/>
            <person name="Deodato C.R."/>
            <person name="Hunsperger H.M."/>
            <person name="Ryken S.A."/>
            <person name="Yost W."/>
            <person name="Jha R.K."/>
            <person name="Patterson J."/>
            <person name="Monnat R.J. Jr."/>
            <person name="Barlow S.B."/>
            <person name="Starkenburg S.R."/>
            <person name="Cattolico R.A."/>
        </authorList>
    </citation>
    <scope>NUCLEOTIDE SEQUENCE</scope>
    <source>
        <strain evidence="2">CCMP291</strain>
    </source>
</reference>
<organism evidence="1 2">
    <name type="scientific">Chrysochromulina tobinii</name>
    <dbReference type="NCBI Taxonomy" id="1460289"/>
    <lineage>
        <taxon>Eukaryota</taxon>
        <taxon>Haptista</taxon>
        <taxon>Haptophyta</taxon>
        <taxon>Prymnesiophyceae</taxon>
        <taxon>Prymnesiales</taxon>
        <taxon>Chrysochromulinaceae</taxon>
        <taxon>Chrysochromulina</taxon>
    </lineage>
</organism>